<dbReference type="InterPro" id="IPR009061">
    <property type="entry name" value="DNA-bd_dom_put_sf"/>
</dbReference>
<feature type="region of interest" description="Disordered" evidence="1">
    <location>
        <begin position="687"/>
        <end position="756"/>
    </location>
</feature>
<dbReference type="PANTHER" id="PTHR23187:SF4">
    <property type="entry name" value="SKI_DACH DOMAIN-CONTAINING PROTEIN 1"/>
    <property type="match status" value="1"/>
</dbReference>
<dbReference type="Proteomes" id="UP000694388">
    <property type="component" value="Unplaced"/>
</dbReference>
<protein>
    <submittedName>
        <fullName evidence="3">SKI/DACH domain containing 1</fullName>
    </submittedName>
</protein>
<name>A0A8C4QVX7_EPTBU</name>
<feature type="compositionally biased region" description="Basic residues" evidence="1">
    <location>
        <begin position="86"/>
        <end position="97"/>
    </location>
</feature>
<dbReference type="PANTHER" id="PTHR23187">
    <property type="entry name" value="FLJ44216 PROTEIN-RELATED"/>
    <property type="match status" value="1"/>
</dbReference>
<feature type="compositionally biased region" description="Acidic residues" evidence="1">
    <location>
        <begin position="318"/>
        <end position="338"/>
    </location>
</feature>
<dbReference type="GeneTree" id="ENSGT00940000153451"/>
<proteinExistence type="predicted"/>
<dbReference type="Ensembl" id="ENSEBUT00000020915.1">
    <property type="protein sequence ID" value="ENSEBUP00000020339.1"/>
    <property type="gene ID" value="ENSEBUG00000012617.1"/>
</dbReference>
<evidence type="ECO:0000259" key="2">
    <source>
        <dbReference type="Pfam" id="PF02437"/>
    </source>
</evidence>
<accession>A0A8C4QVX7</accession>
<dbReference type="InterPro" id="IPR027971">
    <property type="entry name" value="EPOP"/>
</dbReference>
<feature type="domain" description="SKI/SNO/DAC" evidence="2">
    <location>
        <begin position="26"/>
        <end position="79"/>
    </location>
</feature>
<organism evidence="3 4">
    <name type="scientific">Eptatretus burgeri</name>
    <name type="common">Inshore hagfish</name>
    <dbReference type="NCBI Taxonomy" id="7764"/>
    <lineage>
        <taxon>Eukaryota</taxon>
        <taxon>Metazoa</taxon>
        <taxon>Chordata</taxon>
        <taxon>Craniata</taxon>
        <taxon>Vertebrata</taxon>
        <taxon>Cyclostomata</taxon>
        <taxon>Myxini</taxon>
        <taxon>Myxiniformes</taxon>
        <taxon>Myxinidae</taxon>
        <taxon>Eptatretinae</taxon>
        <taxon>Eptatretus</taxon>
    </lineage>
</organism>
<dbReference type="InterPro" id="IPR052119">
    <property type="entry name" value="ElonginBC-PRC2_ViralRestrict"/>
</dbReference>
<dbReference type="AlphaFoldDB" id="A0A8C4QVX7"/>
<feature type="compositionally biased region" description="Low complexity" evidence="1">
    <location>
        <begin position="305"/>
        <end position="314"/>
    </location>
</feature>
<reference evidence="3" key="1">
    <citation type="submission" date="2025-08" db="UniProtKB">
        <authorList>
            <consortium name="Ensembl"/>
        </authorList>
    </citation>
    <scope>IDENTIFICATION</scope>
</reference>
<dbReference type="SUPFAM" id="SSF46955">
    <property type="entry name" value="Putative DNA-binding domain"/>
    <property type="match status" value="1"/>
</dbReference>
<dbReference type="InterPro" id="IPR003380">
    <property type="entry name" value="SKI/SNO/DAC"/>
</dbReference>
<evidence type="ECO:0000256" key="1">
    <source>
        <dbReference type="SAM" id="MobiDB-lite"/>
    </source>
</evidence>
<sequence length="818" mass="88726">MRKIIGDIGVVDGVKLGYIVTNGRQITTVHKRMDHLNVKKHYCGLQELRKLKAINSIAFHAAKCTLISREDVEVLYNSCRTERVLKTKQRRPRRNKSQRHDRGAFDSPRPSSSVREDKAEGGAAGDMMCRAHEGESVPCAPPRRTSPTRGATVKPSRKDARSVRRKGPGTPTGRAWDVRNYENAPALPLPALFVGSSAFLCSLLPGCAALCASSAMTRAGEAPQDVFCAQRGRPLSRFGGCRVPRTNLTQFPGTIKERSGVTRDPAQAALAPGLQLCCPIEARRPNGFMGYGSWPGLDDASSDISSISAGGSSWSDEHIDDDEDGEDEEEEDFEDEDYSTLYSSDSSSDSDREGSSDSECSSVSSRASSQSIRYRRAGLVGCGHGKNFGAFQAAIKPCPEYQPPNNKAGYTFAERCATAGLTECPFKLFFPVGKAEQAYGIEPFVSKGNTATFRTCLPSVVHPTAHREHFSGWDLSVLPQTRIEDNKQALFRRPPHGFGSGPGPQQPMECDDIACKAEFIKRERSEPDNSAFALGHAAPDRFGTADDLNKCQDERRDPSARAIAVDVNKVKIEVWPERVPPKSENVVQGLWDSKIDSTVKKERLDEQTSPRKGKTGGKKGQMAVDMVLDGGDSAGHGFAGCTANFEQCTLKTCKKATSSNVGCKQWIQSQPCTLTKITSCDTLSQLPSVKRKASPQTPPRKCKSATGGQADSANRSSRDEGHAQGQRSPGASRVPGASLGKRRAAPSGKRPFHLMANFPSPASLTLGEDGDLRPAYPSSCGSLAPKPPPHKSHPVWKWQMGGAVTPLPPSYKFRRYDV</sequence>
<feature type="compositionally biased region" description="Polar residues" evidence="1">
    <location>
        <begin position="706"/>
        <end position="715"/>
    </location>
</feature>
<feature type="compositionally biased region" description="Basic and acidic residues" evidence="1">
    <location>
        <begin position="600"/>
        <end position="609"/>
    </location>
</feature>
<feature type="region of interest" description="Disordered" evidence="1">
    <location>
        <begin position="305"/>
        <end position="364"/>
    </location>
</feature>
<evidence type="ECO:0000313" key="4">
    <source>
        <dbReference type="Proteomes" id="UP000694388"/>
    </source>
</evidence>
<keyword evidence="4" id="KW-1185">Reference proteome</keyword>
<dbReference type="Gene3D" id="3.10.260.20">
    <property type="entry name" value="Ski"/>
    <property type="match status" value="1"/>
</dbReference>
<reference evidence="3" key="2">
    <citation type="submission" date="2025-09" db="UniProtKB">
        <authorList>
            <consortium name="Ensembl"/>
        </authorList>
    </citation>
    <scope>IDENTIFICATION</scope>
</reference>
<dbReference type="Pfam" id="PF15223">
    <property type="entry name" value="EPOP"/>
    <property type="match status" value="1"/>
</dbReference>
<feature type="region of interest" description="Disordered" evidence="1">
    <location>
        <begin position="600"/>
        <end position="620"/>
    </location>
</feature>
<dbReference type="InterPro" id="IPR037000">
    <property type="entry name" value="Ski_DNA-bd_sf"/>
</dbReference>
<feature type="region of interest" description="Disordered" evidence="1">
    <location>
        <begin position="86"/>
        <end position="176"/>
    </location>
</feature>
<dbReference type="Pfam" id="PF02437">
    <property type="entry name" value="Ski_Sno_DHD"/>
    <property type="match status" value="1"/>
</dbReference>
<evidence type="ECO:0000313" key="3">
    <source>
        <dbReference type="Ensembl" id="ENSEBUP00000020339.1"/>
    </source>
</evidence>